<dbReference type="Pfam" id="PF04479">
    <property type="entry name" value="RTA1"/>
    <property type="match status" value="1"/>
</dbReference>
<evidence type="ECO:0000313" key="7">
    <source>
        <dbReference type="EMBL" id="KAF9542912.1"/>
    </source>
</evidence>
<feature type="transmembrane region" description="Helical" evidence="6">
    <location>
        <begin position="256"/>
        <end position="275"/>
    </location>
</feature>
<feature type="region of interest" description="Disordered" evidence="5">
    <location>
        <begin position="294"/>
        <end position="314"/>
    </location>
</feature>
<reference evidence="7" key="1">
    <citation type="journal article" date="2020" name="Fungal Divers.">
        <title>Resolving the Mortierellaceae phylogeny through synthesis of multi-gene phylogenetics and phylogenomics.</title>
        <authorList>
            <person name="Vandepol N."/>
            <person name="Liber J."/>
            <person name="Desiro A."/>
            <person name="Na H."/>
            <person name="Kennedy M."/>
            <person name="Barry K."/>
            <person name="Grigoriev I.V."/>
            <person name="Miller A.N."/>
            <person name="O'Donnell K."/>
            <person name="Stajich J.E."/>
            <person name="Bonito G."/>
        </authorList>
    </citation>
    <scope>NUCLEOTIDE SEQUENCE</scope>
    <source>
        <strain evidence="7">NRRL 2591</strain>
    </source>
</reference>
<dbReference type="PANTHER" id="PTHR31465:SF1">
    <property type="entry name" value="PROTEIN RTA1-RELATED"/>
    <property type="match status" value="1"/>
</dbReference>
<sequence>MDHEKYEIIKYDPNHLGNIIIGGVYAVESLVFFYYIFRHKARWALCLPLGALASAIGFFVRVALDRQNVSIMLYVIQSMFIVASPSAFLAFNYMLYGRFIAAIDPHFGSDKAQPKMEKSRYSFIPPRIVGRVFIWSDVTTFMLQIAAGGMLGGGGTNVSLIQMGDKLFLIGVIAQGVCYLLFTALLTVTLMRLVSERQAAGLNRSGRGCMGLDKNTLKMAVGFYFSSLCIAVRSVYRIIEFAQGHDGLLVSHEVYLFILDALPLVLAIGVWALLWPTTTLDRIASEARDGSQAYSMESGNAPLRLPSSDSSLRN</sequence>
<keyword evidence="3 6" id="KW-1133">Transmembrane helix</keyword>
<accession>A0A9P6K1U3</accession>
<evidence type="ECO:0000256" key="1">
    <source>
        <dbReference type="ARBA" id="ARBA00004141"/>
    </source>
</evidence>
<dbReference type="AlphaFoldDB" id="A0A9P6K1U3"/>
<organism evidence="7 8">
    <name type="scientific">Mortierella hygrophila</name>
    <dbReference type="NCBI Taxonomy" id="979708"/>
    <lineage>
        <taxon>Eukaryota</taxon>
        <taxon>Fungi</taxon>
        <taxon>Fungi incertae sedis</taxon>
        <taxon>Mucoromycota</taxon>
        <taxon>Mortierellomycotina</taxon>
        <taxon>Mortierellomycetes</taxon>
        <taxon>Mortierellales</taxon>
        <taxon>Mortierellaceae</taxon>
        <taxon>Mortierella</taxon>
    </lineage>
</organism>
<dbReference type="EMBL" id="JAAAXW010000126">
    <property type="protein sequence ID" value="KAF9542912.1"/>
    <property type="molecule type" value="Genomic_DNA"/>
</dbReference>
<evidence type="ECO:0000256" key="6">
    <source>
        <dbReference type="SAM" id="Phobius"/>
    </source>
</evidence>
<evidence type="ECO:0000256" key="2">
    <source>
        <dbReference type="ARBA" id="ARBA00022692"/>
    </source>
</evidence>
<feature type="transmembrane region" description="Helical" evidence="6">
    <location>
        <begin position="128"/>
        <end position="147"/>
    </location>
</feature>
<feature type="transmembrane region" description="Helical" evidence="6">
    <location>
        <begin position="16"/>
        <end position="37"/>
    </location>
</feature>
<feature type="transmembrane region" description="Helical" evidence="6">
    <location>
        <begin position="44"/>
        <end position="64"/>
    </location>
</feature>
<evidence type="ECO:0000256" key="3">
    <source>
        <dbReference type="ARBA" id="ARBA00022989"/>
    </source>
</evidence>
<keyword evidence="4 6" id="KW-0472">Membrane</keyword>
<feature type="transmembrane region" description="Helical" evidence="6">
    <location>
        <begin position="215"/>
        <end position="236"/>
    </location>
</feature>
<proteinExistence type="predicted"/>
<evidence type="ECO:0000313" key="8">
    <source>
        <dbReference type="Proteomes" id="UP000723463"/>
    </source>
</evidence>
<dbReference type="InterPro" id="IPR007568">
    <property type="entry name" value="RTA1"/>
</dbReference>
<dbReference type="GO" id="GO:0016020">
    <property type="term" value="C:membrane"/>
    <property type="evidence" value="ECO:0007669"/>
    <property type="project" value="UniProtKB-SubCell"/>
</dbReference>
<name>A0A9P6K1U3_9FUNG</name>
<feature type="transmembrane region" description="Helical" evidence="6">
    <location>
        <begin position="167"/>
        <end position="194"/>
    </location>
</feature>
<feature type="compositionally biased region" description="Low complexity" evidence="5">
    <location>
        <begin position="302"/>
        <end position="314"/>
    </location>
</feature>
<comment type="caution">
    <text evidence="7">The sequence shown here is derived from an EMBL/GenBank/DDBJ whole genome shotgun (WGS) entry which is preliminary data.</text>
</comment>
<gene>
    <name evidence="7" type="ORF">EC957_001428</name>
</gene>
<dbReference type="PANTHER" id="PTHR31465">
    <property type="entry name" value="PROTEIN RTA1-RELATED"/>
    <property type="match status" value="1"/>
</dbReference>
<protein>
    <submittedName>
        <fullName evidence="7">Uncharacterized protein</fullName>
    </submittedName>
</protein>
<keyword evidence="2 6" id="KW-0812">Transmembrane</keyword>
<comment type="subcellular location">
    <subcellularLocation>
        <location evidence="1">Membrane</location>
        <topology evidence="1">Multi-pass membrane protein</topology>
    </subcellularLocation>
</comment>
<feature type="transmembrane region" description="Helical" evidence="6">
    <location>
        <begin position="70"/>
        <end position="91"/>
    </location>
</feature>
<evidence type="ECO:0000256" key="5">
    <source>
        <dbReference type="SAM" id="MobiDB-lite"/>
    </source>
</evidence>
<dbReference type="Proteomes" id="UP000723463">
    <property type="component" value="Unassembled WGS sequence"/>
</dbReference>
<evidence type="ECO:0000256" key="4">
    <source>
        <dbReference type="ARBA" id="ARBA00023136"/>
    </source>
</evidence>
<keyword evidence="8" id="KW-1185">Reference proteome</keyword>